<organism evidence="4 5">
    <name type="scientific">Intestinimonas massiliensis</name>
    <name type="common">ex Afouda et al. 2020</name>
    <dbReference type="NCBI Taxonomy" id="1673721"/>
    <lineage>
        <taxon>Bacteria</taxon>
        <taxon>Bacillati</taxon>
        <taxon>Bacillota</taxon>
        <taxon>Clostridia</taxon>
        <taxon>Eubacteriales</taxon>
        <taxon>Intestinimonas</taxon>
    </lineage>
</organism>
<protein>
    <submittedName>
        <fullName evidence="4">S-layer homology domain-containing protein</fullName>
    </submittedName>
</protein>
<feature type="domain" description="SLH" evidence="3">
    <location>
        <begin position="79"/>
        <end position="142"/>
    </location>
</feature>
<sequence length="618" mass="64636">MKNRLIALCAALCLVLPLGTGALAAQSTDTALETVKVLGIMVGDENGNMNLSSPVTRAEFVKMMTAASAYQGTVGNGYGSSLFKDVKSSHWAGEYIRLGVEQGWFHGYVDGTFRPDSSITLEEGCTALLRLLGYDSGSLAGSFPSAQLSKSSAIGLLDDLAAVQGQVLTRQDCVTLFYNLLTTQTSSGSVYGATLGYTITNGEVDYSALVAAGTKGPYVASSGSLELPFRTENAAVYRNGSASDLSAAKQYDVYYYNANLRTVWLYSSRVTGTLTAVSPNRAAPSSVTVAGVSYDIGTSAAYKLSSQGGFADGDTVTLLLGMNGEVVDVITAQASGSVYYGVVVSSEKTASSSSTSLSDTTSVQIFTQVACSDGTVRTFYHSGSQLTAGRLVSAAVSRSGTVVKYLSTKSLSGTVSSDGAHFAGYPFAAGVEILDTDSSGGYARIYPSRLVGVKLPSEHVRYYTLDSSGCIDRLILDEATGDTLDYVYLTSANSTSEGMSVSGTYQYLRSGTAGTISGSTAYSVSTGGAVLLYDDGSLKTIRQLQKVALTQLSDRYAMAGNQKYLLDENVQVLLQGSGGCYATTLSAINAEDYSLRGWYDELGCPGGGRIRILVATVA</sequence>
<evidence type="ECO:0000259" key="3">
    <source>
        <dbReference type="PROSITE" id="PS51272"/>
    </source>
</evidence>
<feature type="chain" id="PRO_5043902176" evidence="2">
    <location>
        <begin position="25"/>
        <end position="618"/>
    </location>
</feature>
<dbReference type="RefSeq" id="WP_256304470.1">
    <property type="nucleotide sequence ID" value="NZ_JANFYS010000027.1"/>
</dbReference>
<accession>A0AAW5JTJ0</accession>
<reference evidence="4" key="1">
    <citation type="submission" date="2022-06" db="EMBL/GenBank/DDBJ databases">
        <title>Isolation of gut microbiota from human fecal samples.</title>
        <authorList>
            <person name="Pamer E.G."/>
            <person name="Barat B."/>
            <person name="Waligurski E."/>
            <person name="Medina S."/>
            <person name="Paddock L."/>
            <person name="Mostad J."/>
        </authorList>
    </citation>
    <scope>NUCLEOTIDE SEQUENCE</scope>
    <source>
        <strain evidence="4">DFI.9.91</strain>
    </source>
</reference>
<name>A0AAW5JTJ0_9FIRM</name>
<dbReference type="Pfam" id="PF00395">
    <property type="entry name" value="SLH"/>
    <property type="match status" value="1"/>
</dbReference>
<evidence type="ECO:0000256" key="2">
    <source>
        <dbReference type="SAM" id="SignalP"/>
    </source>
</evidence>
<keyword evidence="1" id="KW-0677">Repeat</keyword>
<dbReference type="InterPro" id="IPR001119">
    <property type="entry name" value="SLH_dom"/>
</dbReference>
<gene>
    <name evidence="4" type="ORF">NE579_12305</name>
</gene>
<comment type="caution">
    <text evidence="4">The sequence shown here is derived from an EMBL/GenBank/DDBJ whole genome shotgun (WGS) entry which is preliminary data.</text>
</comment>
<keyword evidence="2" id="KW-0732">Signal</keyword>
<dbReference type="PROSITE" id="PS51272">
    <property type="entry name" value="SLH"/>
    <property type="match status" value="1"/>
</dbReference>
<feature type="signal peptide" evidence="2">
    <location>
        <begin position="1"/>
        <end position="24"/>
    </location>
</feature>
<dbReference type="Proteomes" id="UP001204562">
    <property type="component" value="Unassembled WGS sequence"/>
</dbReference>
<dbReference type="AlphaFoldDB" id="A0AAW5JTJ0"/>
<evidence type="ECO:0000256" key="1">
    <source>
        <dbReference type="ARBA" id="ARBA00022737"/>
    </source>
</evidence>
<evidence type="ECO:0000313" key="4">
    <source>
        <dbReference type="EMBL" id="MCQ4771239.1"/>
    </source>
</evidence>
<dbReference type="EMBL" id="JANFYS010000027">
    <property type="protein sequence ID" value="MCQ4771239.1"/>
    <property type="molecule type" value="Genomic_DNA"/>
</dbReference>
<evidence type="ECO:0000313" key="5">
    <source>
        <dbReference type="Proteomes" id="UP001204562"/>
    </source>
</evidence>
<proteinExistence type="predicted"/>